<proteinExistence type="predicted"/>
<dbReference type="InterPro" id="IPR008266">
    <property type="entry name" value="Tyr_kinase_AS"/>
</dbReference>
<dbReference type="PROSITE" id="PS50011">
    <property type="entry name" value="PROTEIN_KINASE_DOM"/>
    <property type="match status" value="1"/>
</dbReference>
<feature type="region of interest" description="Disordered" evidence="1">
    <location>
        <begin position="1"/>
        <end position="59"/>
    </location>
</feature>
<gene>
    <name evidence="3" type="ORF">H0H81_012383</name>
</gene>
<dbReference type="InterPro" id="IPR011009">
    <property type="entry name" value="Kinase-like_dom_sf"/>
</dbReference>
<evidence type="ECO:0000259" key="2">
    <source>
        <dbReference type="PROSITE" id="PS50011"/>
    </source>
</evidence>
<dbReference type="GO" id="GO:0005524">
    <property type="term" value="F:ATP binding"/>
    <property type="evidence" value="ECO:0007669"/>
    <property type="project" value="InterPro"/>
</dbReference>
<dbReference type="Proteomes" id="UP000717328">
    <property type="component" value="Unassembled WGS sequence"/>
</dbReference>
<dbReference type="OrthoDB" id="2994997at2759"/>
<comment type="caution">
    <text evidence="3">The sequence shown here is derived from an EMBL/GenBank/DDBJ whole genome shotgun (WGS) entry which is preliminary data.</text>
</comment>
<sequence>MAKSLRRGKILPPQEVFSLGNQTQPRSDSKIKQTPDRTGPAKVEQRRRERGMASQNIGTPVKSSNTIYSGASITRDEVVGGLTSELLNRRWESFDLVNHAFGHIVDIALSARILLVFLHNGIIRVKNGEEALEKTLWPEACAKAAWLARYHSLAFKATAKKLAEFDCYKWEWNVGQLRTGTETGAENFFNGVGLSAYMAAMLFDHEVLSNRNPTTRFTTLPNQYRALPIPSSDKQDCRPDFLAFPRSVFFREADRDQSRLEDFLPKPSLLKFVEEFAPKLAAPYVAGVFDQEETSFLTPDEVLEPALFIDEDGPDITASSDEDDASEDIAYSDLLKILKEIHIGLEQDQLSPPEWAIDAIREYSDSRHLDMAHVCFPNINVPGETKEKRMLNSALQAIVYMRQQRRTQSWRRFGLGLMTTKDKVGLLRADPTGIEQCILPKNTAHGIIEIIRLTLGLLVANETEFGTHPCCTSFREVETPVPATHTPEPPETTAEESDLFSSVGKKRSGANLGDTAAAKKQRTSGKQHSKAKSEHVPYPTRYFHVELNTITLDHSKIHTGPHNAAQHTHYYVKYLLEDRGSLVGRCTRIWCVYEELTGVEKAELAEEHQLDDAQPIFLGPYALKIYTADIHTEAYTQEIFKKVSGKNIPCVLLPKRVWYVGKVLDVVRDLSEDDKINGVTLRDREEIFTVSDLKRTLDQFANPYEFYGAIIGVLKGIEALADIGIMHRDISPGNIVLDDELEVGSQGLVQDVEIALDDKNKAEKVILLRRNPVKLGDVGGLHDLDMASSIVSSKAGLGKFTFGVGKKAVETNKNSRRDHRTGTTPYISIPVLLGWEHTVYCDLQSLFFVQYLSPFTYNGPKPNRYPEAPIMDSYHWPEEIGSWADSPGRSLDDLGGAKSRFFETTHSWGLLADKCLGYWSTLNEATKEEVLDHPYVNMLSALRSILWKEQPEVGTWFPAMESATPRKVIETMEEALESNKHLLGWVAPSSSGDPADDPADSSD</sequence>
<feature type="compositionally biased region" description="Basic residues" evidence="1">
    <location>
        <begin position="519"/>
        <end position="530"/>
    </location>
</feature>
<dbReference type="EMBL" id="JABCKI010006175">
    <property type="protein sequence ID" value="KAG5635123.1"/>
    <property type="molecule type" value="Genomic_DNA"/>
</dbReference>
<dbReference type="PROSITE" id="PS00109">
    <property type="entry name" value="PROTEIN_KINASE_TYR"/>
    <property type="match status" value="1"/>
</dbReference>
<dbReference type="GO" id="GO:0004672">
    <property type="term" value="F:protein kinase activity"/>
    <property type="evidence" value="ECO:0007669"/>
    <property type="project" value="InterPro"/>
</dbReference>
<dbReference type="Gene3D" id="1.10.510.10">
    <property type="entry name" value="Transferase(Phosphotransferase) domain 1"/>
    <property type="match status" value="1"/>
</dbReference>
<evidence type="ECO:0000256" key="1">
    <source>
        <dbReference type="SAM" id="MobiDB-lite"/>
    </source>
</evidence>
<protein>
    <recommendedName>
        <fullName evidence="2">Protein kinase domain-containing protein</fullName>
    </recommendedName>
</protein>
<dbReference type="Pfam" id="PF17667">
    <property type="entry name" value="Pkinase_fungal"/>
    <property type="match status" value="2"/>
</dbReference>
<dbReference type="SUPFAM" id="SSF56112">
    <property type="entry name" value="Protein kinase-like (PK-like)"/>
    <property type="match status" value="1"/>
</dbReference>
<name>A0A9P7FNF5_9AGAR</name>
<feature type="region of interest" description="Disordered" evidence="1">
    <location>
        <begin position="477"/>
        <end position="534"/>
    </location>
</feature>
<dbReference type="InterPro" id="IPR000719">
    <property type="entry name" value="Prot_kinase_dom"/>
</dbReference>
<keyword evidence="4" id="KW-1185">Reference proteome</keyword>
<feature type="compositionally biased region" description="Acidic residues" evidence="1">
    <location>
        <begin position="994"/>
        <end position="1003"/>
    </location>
</feature>
<reference evidence="3" key="1">
    <citation type="submission" date="2021-02" db="EMBL/GenBank/DDBJ databases">
        <authorList>
            <person name="Nieuwenhuis M."/>
            <person name="Van De Peppel L.J.J."/>
        </authorList>
    </citation>
    <scope>NUCLEOTIDE SEQUENCE</scope>
    <source>
        <strain evidence="3">D49</strain>
    </source>
</reference>
<evidence type="ECO:0000313" key="4">
    <source>
        <dbReference type="Proteomes" id="UP000717328"/>
    </source>
</evidence>
<feature type="domain" description="Protein kinase" evidence="2">
    <location>
        <begin position="593"/>
        <end position="936"/>
    </location>
</feature>
<feature type="region of interest" description="Disordered" evidence="1">
    <location>
        <begin position="984"/>
        <end position="1003"/>
    </location>
</feature>
<evidence type="ECO:0000313" key="3">
    <source>
        <dbReference type="EMBL" id="KAG5635123.1"/>
    </source>
</evidence>
<organism evidence="3 4">
    <name type="scientific">Sphagnurus paluster</name>
    <dbReference type="NCBI Taxonomy" id="117069"/>
    <lineage>
        <taxon>Eukaryota</taxon>
        <taxon>Fungi</taxon>
        <taxon>Dikarya</taxon>
        <taxon>Basidiomycota</taxon>
        <taxon>Agaricomycotina</taxon>
        <taxon>Agaricomycetes</taxon>
        <taxon>Agaricomycetidae</taxon>
        <taxon>Agaricales</taxon>
        <taxon>Tricholomatineae</taxon>
        <taxon>Lyophyllaceae</taxon>
        <taxon>Sphagnurus</taxon>
    </lineage>
</organism>
<dbReference type="InterPro" id="IPR040976">
    <property type="entry name" value="Pkinase_fungal"/>
</dbReference>
<reference evidence="3" key="2">
    <citation type="submission" date="2021-10" db="EMBL/GenBank/DDBJ databases">
        <title>Phylogenomics reveals ancestral predisposition of the termite-cultivated fungus Termitomyces towards a domesticated lifestyle.</title>
        <authorList>
            <person name="Auxier B."/>
            <person name="Grum-Grzhimaylo A."/>
            <person name="Cardenas M.E."/>
            <person name="Lodge J.D."/>
            <person name="Laessoe T."/>
            <person name="Pedersen O."/>
            <person name="Smith M.E."/>
            <person name="Kuyper T.W."/>
            <person name="Franco-Molano E.A."/>
            <person name="Baroni T.J."/>
            <person name="Aanen D.K."/>
        </authorList>
    </citation>
    <scope>NUCLEOTIDE SEQUENCE</scope>
    <source>
        <strain evidence="3">D49</strain>
    </source>
</reference>
<accession>A0A9P7FNF5</accession>
<dbReference type="AlphaFoldDB" id="A0A9P7FNF5"/>